<evidence type="ECO:0000313" key="6">
    <source>
        <dbReference type="EMBL" id="KAK9509245.1"/>
    </source>
</evidence>
<keyword evidence="2 5" id="KW-0812">Transmembrane</keyword>
<dbReference type="GO" id="GO:0005886">
    <property type="term" value="C:plasma membrane"/>
    <property type="evidence" value="ECO:0007669"/>
    <property type="project" value="TreeGrafter"/>
</dbReference>
<sequence>MCRAHEMFPSEEKLRTDPSLDRTIINYTRTEMFFSIVSVMLMMMGFLFSIYTFRNPRYMFKRLAAGIHFLSCSSVVVVMEVVINSIHYEKAHIPFVHPKSAIYYYGFSFWLGWCVFACNLISSLAFLLYSKKRKGDKAPTEEMAMADEPTIIGR</sequence>
<dbReference type="Proteomes" id="UP001461498">
    <property type="component" value="Unassembled WGS sequence"/>
</dbReference>
<keyword evidence="3 5" id="KW-1133">Transmembrane helix</keyword>
<dbReference type="PANTHER" id="PTHR10671">
    <property type="entry name" value="EPITHELIAL MEMBRANE PROTEIN-RELATED"/>
    <property type="match status" value="1"/>
</dbReference>
<dbReference type="PANTHER" id="PTHR10671:SF110">
    <property type="entry name" value="FI18012P1"/>
    <property type="match status" value="1"/>
</dbReference>
<evidence type="ECO:0000256" key="4">
    <source>
        <dbReference type="ARBA" id="ARBA00023136"/>
    </source>
</evidence>
<feature type="transmembrane region" description="Helical" evidence="5">
    <location>
        <begin position="63"/>
        <end position="83"/>
    </location>
</feature>
<name>A0AAW1DHU0_9HEMI</name>
<dbReference type="Gene3D" id="1.20.140.150">
    <property type="match status" value="1"/>
</dbReference>
<feature type="transmembrane region" description="Helical" evidence="5">
    <location>
        <begin position="32"/>
        <end position="51"/>
    </location>
</feature>
<evidence type="ECO:0000256" key="1">
    <source>
        <dbReference type="ARBA" id="ARBA00004141"/>
    </source>
</evidence>
<comment type="subcellular location">
    <subcellularLocation>
        <location evidence="1">Membrane</location>
        <topology evidence="1">Multi-pass membrane protein</topology>
    </subcellularLocation>
</comment>
<protein>
    <submittedName>
        <fullName evidence="6">Uncharacterized protein</fullName>
    </submittedName>
</protein>
<dbReference type="InterPro" id="IPR050579">
    <property type="entry name" value="PMP-22/EMP/MP20-like"/>
</dbReference>
<evidence type="ECO:0000313" key="7">
    <source>
        <dbReference type="Proteomes" id="UP001461498"/>
    </source>
</evidence>
<dbReference type="InterPro" id="IPR004031">
    <property type="entry name" value="PMP22/EMP/MP20/Claudin"/>
</dbReference>
<comment type="caution">
    <text evidence="6">The sequence shown here is derived from an EMBL/GenBank/DDBJ whole genome shotgun (WGS) entry which is preliminary data.</text>
</comment>
<accession>A0AAW1DHU0</accession>
<evidence type="ECO:0000256" key="2">
    <source>
        <dbReference type="ARBA" id="ARBA00022692"/>
    </source>
</evidence>
<keyword evidence="4 5" id="KW-0472">Membrane</keyword>
<keyword evidence="7" id="KW-1185">Reference proteome</keyword>
<dbReference type="AlphaFoldDB" id="A0AAW1DHU0"/>
<dbReference type="EMBL" id="JAPXFL010000003">
    <property type="protein sequence ID" value="KAK9509245.1"/>
    <property type="molecule type" value="Genomic_DNA"/>
</dbReference>
<evidence type="ECO:0000256" key="3">
    <source>
        <dbReference type="ARBA" id="ARBA00022989"/>
    </source>
</evidence>
<feature type="transmembrane region" description="Helical" evidence="5">
    <location>
        <begin position="103"/>
        <end position="129"/>
    </location>
</feature>
<organism evidence="6 7">
    <name type="scientific">Rhynocoris fuscipes</name>
    <dbReference type="NCBI Taxonomy" id="488301"/>
    <lineage>
        <taxon>Eukaryota</taxon>
        <taxon>Metazoa</taxon>
        <taxon>Ecdysozoa</taxon>
        <taxon>Arthropoda</taxon>
        <taxon>Hexapoda</taxon>
        <taxon>Insecta</taxon>
        <taxon>Pterygota</taxon>
        <taxon>Neoptera</taxon>
        <taxon>Paraneoptera</taxon>
        <taxon>Hemiptera</taxon>
        <taxon>Heteroptera</taxon>
        <taxon>Panheteroptera</taxon>
        <taxon>Cimicomorpha</taxon>
        <taxon>Reduviidae</taxon>
        <taxon>Harpactorinae</taxon>
        <taxon>Harpactorini</taxon>
        <taxon>Rhynocoris</taxon>
    </lineage>
</organism>
<dbReference type="Pfam" id="PF13903">
    <property type="entry name" value="Claudin_2"/>
    <property type="match status" value="1"/>
</dbReference>
<gene>
    <name evidence="6" type="ORF">O3M35_006600</name>
</gene>
<reference evidence="6 7" key="1">
    <citation type="submission" date="2022-12" db="EMBL/GenBank/DDBJ databases">
        <title>Chromosome-level genome assembly of true bugs.</title>
        <authorList>
            <person name="Ma L."/>
            <person name="Li H."/>
        </authorList>
    </citation>
    <scope>NUCLEOTIDE SEQUENCE [LARGE SCALE GENOMIC DNA]</scope>
    <source>
        <strain evidence="6">Lab_2022b</strain>
    </source>
</reference>
<proteinExistence type="predicted"/>
<evidence type="ECO:0000256" key="5">
    <source>
        <dbReference type="SAM" id="Phobius"/>
    </source>
</evidence>